<evidence type="ECO:0000313" key="3">
    <source>
        <dbReference type="Proteomes" id="UP001451303"/>
    </source>
</evidence>
<keyword evidence="3" id="KW-1185">Reference proteome</keyword>
<feature type="region of interest" description="Disordered" evidence="1">
    <location>
        <begin position="1"/>
        <end position="21"/>
    </location>
</feature>
<reference evidence="2 3" key="1">
    <citation type="submission" date="2023-09" db="EMBL/GenBank/DDBJ databases">
        <title>Multi-omics analysis of a traditional fermented food reveals byproduct-associated fungal strains for waste-to-food upcycling.</title>
        <authorList>
            <consortium name="Lawrence Berkeley National Laboratory"/>
            <person name="Rekdal V.M."/>
            <person name="Villalobos-Escobedo J.M."/>
            <person name="Rodriguez-Valeron N."/>
            <person name="Garcia M.O."/>
            <person name="Vasquez D.P."/>
            <person name="Damayanti I."/>
            <person name="Sorensen P.M."/>
            <person name="Baidoo E.E."/>
            <person name="De Carvalho A.C."/>
            <person name="Riley R."/>
            <person name="Lipzen A."/>
            <person name="He G."/>
            <person name="Yan M."/>
            <person name="Haridas S."/>
            <person name="Daum C."/>
            <person name="Yoshinaga Y."/>
            <person name="Ng V."/>
            <person name="Grigoriev I.V."/>
            <person name="Munk R."/>
            <person name="Nuraida L."/>
            <person name="Wijaya C.H."/>
            <person name="Morales P.-C."/>
            <person name="Keasling J.D."/>
        </authorList>
    </citation>
    <scope>NUCLEOTIDE SEQUENCE [LARGE SCALE GENOMIC DNA]</scope>
    <source>
        <strain evidence="2 3">FGSC 2613</strain>
    </source>
</reference>
<accession>A0ABR3D7F8</accession>
<sequence>MGYERKPLKGKWEKQSERSQGTHHFKVLGARSFSNVFPWNVFSLHNFLCTLFFSCSPALACQSLVLHTSLIDGIRLIFTYIDCVFRLSVLPFQFI</sequence>
<gene>
    <name evidence="2" type="ORF">QR685DRAFT_574423</name>
</gene>
<evidence type="ECO:0000256" key="1">
    <source>
        <dbReference type="SAM" id="MobiDB-lite"/>
    </source>
</evidence>
<comment type="caution">
    <text evidence="2">The sequence shown here is derived from an EMBL/GenBank/DDBJ whole genome shotgun (WGS) entry which is preliminary data.</text>
</comment>
<protein>
    <submittedName>
        <fullName evidence="2">Uncharacterized protein</fullName>
    </submittedName>
</protein>
<dbReference type="Proteomes" id="UP001451303">
    <property type="component" value="Unassembled WGS sequence"/>
</dbReference>
<feature type="compositionally biased region" description="Basic and acidic residues" evidence="1">
    <location>
        <begin position="1"/>
        <end position="17"/>
    </location>
</feature>
<evidence type="ECO:0000313" key="2">
    <source>
        <dbReference type="EMBL" id="KAL0467631.1"/>
    </source>
</evidence>
<organism evidence="2 3">
    <name type="scientific">Neurospora intermedia</name>
    <dbReference type="NCBI Taxonomy" id="5142"/>
    <lineage>
        <taxon>Eukaryota</taxon>
        <taxon>Fungi</taxon>
        <taxon>Dikarya</taxon>
        <taxon>Ascomycota</taxon>
        <taxon>Pezizomycotina</taxon>
        <taxon>Sordariomycetes</taxon>
        <taxon>Sordariomycetidae</taxon>
        <taxon>Sordariales</taxon>
        <taxon>Sordariaceae</taxon>
        <taxon>Neurospora</taxon>
    </lineage>
</organism>
<name>A0ABR3D7F8_NEUIN</name>
<proteinExistence type="predicted"/>
<dbReference type="EMBL" id="JAVLET010000009">
    <property type="protein sequence ID" value="KAL0467631.1"/>
    <property type="molecule type" value="Genomic_DNA"/>
</dbReference>